<keyword evidence="2" id="KW-0158">Chromosome</keyword>
<evidence type="ECO:0000259" key="7">
    <source>
        <dbReference type="PROSITE" id="PS50867"/>
    </source>
</evidence>
<feature type="region of interest" description="Disordered" evidence="5">
    <location>
        <begin position="312"/>
        <end position="331"/>
    </location>
</feature>
<proteinExistence type="predicted"/>
<dbReference type="EMBL" id="CAJEWN010000133">
    <property type="protein sequence ID" value="CAD2167893.1"/>
    <property type="molecule type" value="Genomic_DNA"/>
</dbReference>
<dbReference type="InterPro" id="IPR007728">
    <property type="entry name" value="Pre-SET_dom"/>
</dbReference>
<evidence type="ECO:0000313" key="9">
    <source>
        <dbReference type="Proteomes" id="UP000580250"/>
    </source>
</evidence>
<dbReference type="PANTHER" id="PTHR46331">
    <property type="entry name" value="VALACYCLOVIR HYDROLASE"/>
    <property type="match status" value="1"/>
</dbReference>
<comment type="subcellular location">
    <subcellularLocation>
        <location evidence="1">Chromosome</location>
    </subcellularLocation>
</comment>
<keyword evidence="3" id="KW-0489">Methyltransferase</keyword>
<feature type="domain" description="SET" evidence="6">
    <location>
        <begin position="128"/>
        <end position="244"/>
    </location>
</feature>
<keyword evidence="4" id="KW-0949">S-adenosyl-L-methionine</keyword>
<dbReference type="Pfam" id="PF12697">
    <property type="entry name" value="Abhydrolase_6"/>
    <property type="match status" value="1"/>
</dbReference>
<dbReference type="InterPro" id="IPR001214">
    <property type="entry name" value="SET_dom"/>
</dbReference>
<feature type="domain" description="Pre-SET" evidence="7">
    <location>
        <begin position="59"/>
        <end position="125"/>
    </location>
</feature>
<evidence type="ECO:0000256" key="2">
    <source>
        <dbReference type="ARBA" id="ARBA00022454"/>
    </source>
</evidence>
<dbReference type="AlphaFoldDB" id="A0A6V7UYW0"/>
<evidence type="ECO:0000256" key="5">
    <source>
        <dbReference type="SAM" id="MobiDB-lite"/>
    </source>
</evidence>
<dbReference type="Pfam" id="PF00856">
    <property type="entry name" value="SET"/>
    <property type="match status" value="1"/>
</dbReference>
<dbReference type="OrthoDB" id="19657at2759"/>
<name>A0A6V7UYW0_MELEN</name>
<reference evidence="8 9" key="1">
    <citation type="submission" date="2020-08" db="EMBL/GenBank/DDBJ databases">
        <authorList>
            <person name="Koutsovoulos G."/>
            <person name="Danchin GJ E."/>
        </authorList>
    </citation>
    <scope>NUCLEOTIDE SEQUENCE [LARGE SCALE GENOMIC DNA]</scope>
</reference>
<dbReference type="SUPFAM" id="SSF82199">
    <property type="entry name" value="SET domain"/>
    <property type="match status" value="1"/>
</dbReference>
<evidence type="ECO:0000313" key="8">
    <source>
        <dbReference type="EMBL" id="CAD2167893.1"/>
    </source>
</evidence>
<gene>
    <name evidence="8" type="ORF">MENT_LOCUS19206</name>
</gene>
<dbReference type="Proteomes" id="UP000580250">
    <property type="component" value="Unassembled WGS sequence"/>
</dbReference>
<dbReference type="GO" id="GO:0005694">
    <property type="term" value="C:chromosome"/>
    <property type="evidence" value="ECO:0007669"/>
    <property type="project" value="UniProtKB-SubCell"/>
</dbReference>
<dbReference type="GO" id="GO:0017171">
    <property type="term" value="F:serine hydrolase activity"/>
    <property type="evidence" value="ECO:0007669"/>
    <property type="project" value="TreeGrafter"/>
</dbReference>
<feature type="compositionally biased region" description="Acidic residues" evidence="5">
    <location>
        <begin position="313"/>
        <end position="324"/>
    </location>
</feature>
<dbReference type="InterPro" id="IPR029058">
    <property type="entry name" value="AB_hydrolase_fold"/>
</dbReference>
<dbReference type="Pfam" id="PF05033">
    <property type="entry name" value="Pre-SET"/>
    <property type="match status" value="1"/>
</dbReference>
<evidence type="ECO:0000256" key="4">
    <source>
        <dbReference type="ARBA" id="ARBA00022691"/>
    </source>
</evidence>
<dbReference type="PROSITE" id="PS50867">
    <property type="entry name" value="PRE_SET"/>
    <property type="match status" value="1"/>
</dbReference>
<sequence>MSLFEGPAVVVSNDISKGKAKYPIKVINSIDKPPIFPSFDYRSEPVFSDVLQNELPLRQFCQCSDQCSAANGCLCINMSSIKLSKSGRVENVEKLNGNPFNFSLYECSDECGCAGKCKNNLGGNQQKFKLEIFRKSCAGYSCKTLKQIKKGSFICYMAGEVLSSNNNRISENFSFTFKDETRQFSFTIKMDKFANESRFFNSSCCPNLMPITVYRKWITPERPFIAFVAINEIDVGDELCFYYGDYWIYRKLLQNPKFFCYCNSQFCVWPPRREEIKEPEKIIKKIKKQINCQNEELKIKYLEKKKKNLEINGENEGEEEENEMNGENIQNETETKTICESQISEHKMNILDREIGYCRYGKGQTNFLFICGGVGCYKKDYPESMLSAYDPEAVTIICIDPPGYGTSRPPDRKQEINRCKKDAGYCIKLMETLELTPFVVLGWSEGGRTAIHVGGQGKTLVSHIILLSTSTQVDFRGDMAFKGMRNTTHWLPTAKESYLQHYSEEFLREQWAALCDVVAIVYRDLGGRFPSDQVLSSLKMPVLIIYGALDRFVLDPKLMSNKIKNARVEVHARGGHDLHIKHSRWFAQITTNFVKETISPLIANKNGGVKIK</sequence>
<dbReference type="SUPFAM" id="SSF53474">
    <property type="entry name" value="alpha/beta-Hydrolases"/>
    <property type="match status" value="1"/>
</dbReference>
<evidence type="ECO:0000256" key="1">
    <source>
        <dbReference type="ARBA" id="ARBA00004286"/>
    </source>
</evidence>
<protein>
    <submittedName>
        <fullName evidence="8">Uncharacterized protein</fullName>
    </submittedName>
</protein>
<accession>A0A6V7UYW0</accession>
<comment type="caution">
    <text evidence="8">The sequence shown here is derived from an EMBL/GenBank/DDBJ whole genome shotgun (WGS) entry which is preliminary data.</text>
</comment>
<dbReference type="PANTHER" id="PTHR46331:SF2">
    <property type="entry name" value="VALACYCLOVIR HYDROLASE"/>
    <property type="match status" value="1"/>
</dbReference>
<evidence type="ECO:0000259" key="6">
    <source>
        <dbReference type="PROSITE" id="PS50280"/>
    </source>
</evidence>
<dbReference type="PROSITE" id="PS50280">
    <property type="entry name" value="SET"/>
    <property type="match status" value="1"/>
</dbReference>
<dbReference type="InterPro" id="IPR046341">
    <property type="entry name" value="SET_dom_sf"/>
</dbReference>
<dbReference type="Gene3D" id="3.40.50.1820">
    <property type="entry name" value="alpha/beta hydrolase"/>
    <property type="match status" value="1"/>
</dbReference>
<dbReference type="GO" id="GO:0042054">
    <property type="term" value="F:histone methyltransferase activity"/>
    <property type="evidence" value="ECO:0007669"/>
    <property type="project" value="InterPro"/>
</dbReference>
<dbReference type="GO" id="GO:0005634">
    <property type="term" value="C:nucleus"/>
    <property type="evidence" value="ECO:0007669"/>
    <property type="project" value="InterPro"/>
</dbReference>
<organism evidence="8 9">
    <name type="scientific">Meloidogyne enterolobii</name>
    <name type="common">Root-knot nematode worm</name>
    <name type="synonym">Meloidogyne mayaguensis</name>
    <dbReference type="NCBI Taxonomy" id="390850"/>
    <lineage>
        <taxon>Eukaryota</taxon>
        <taxon>Metazoa</taxon>
        <taxon>Ecdysozoa</taxon>
        <taxon>Nematoda</taxon>
        <taxon>Chromadorea</taxon>
        <taxon>Rhabditida</taxon>
        <taxon>Tylenchina</taxon>
        <taxon>Tylenchomorpha</taxon>
        <taxon>Tylenchoidea</taxon>
        <taxon>Meloidogynidae</taxon>
        <taxon>Meloidogyninae</taxon>
        <taxon>Meloidogyne</taxon>
    </lineage>
</organism>
<dbReference type="GO" id="GO:0032259">
    <property type="term" value="P:methylation"/>
    <property type="evidence" value="ECO:0007669"/>
    <property type="project" value="UniProtKB-KW"/>
</dbReference>
<evidence type="ECO:0000256" key="3">
    <source>
        <dbReference type="ARBA" id="ARBA00022603"/>
    </source>
</evidence>
<dbReference type="Gene3D" id="2.170.270.10">
    <property type="entry name" value="SET domain"/>
    <property type="match status" value="1"/>
</dbReference>
<dbReference type="InterPro" id="IPR000073">
    <property type="entry name" value="AB_hydrolase_1"/>
</dbReference>
<dbReference type="SMART" id="SM00468">
    <property type="entry name" value="PreSET"/>
    <property type="match status" value="1"/>
</dbReference>
<keyword evidence="3" id="KW-0808">Transferase</keyword>
<dbReference type="GO" id="GO:0008270">
    <property type="term" value="F:zinc ion binding"/>
    <property type="evidence" value="ECO:0007669"/>
    <property type="project" value="InterPro"/>
</dbReference>
<dbReference type="SMART" id="SM00317">
    <property type="entry name" value="SET"/>
    <property type="match status" value="1"/>
</dbReference>